<dbReference type="SMART" id="SM01381">
    <property type="entry name" value="7TM_GPCR_Srsx"/>
    <property type="match status" value="1"/>
</dbReference>
<accession>A0AAE1A1M6</accession>
<proteinExistence type="predicted"/>
<evidence type="ECO:0000256" key="9">
    <source>
        <dbReference type="SAM" id="Phobius"/>
    </source>
</evidence>
<feature type="transmembrane region" description="Helical" evidence="9">
    <location>
        <begin position="171"/>
        <end position="201"/>
    </location>
</feature>
<gene>
    <name evidence="11" type="ORF">RRG08_013092</name>
</gene>
<keyword evidence="5" id="KW-0297">G-protein coupled receptor</keyword>
<name>A0AAE1A1M6_9GAST</name>
<evidence type="ECO:0000256" key="5">
    <source>
        <dbReference type="ARBA" id="ARBA00023040"/>
    </source>
</evidence>
<protein>
    <recommendedName>
        <fullName evidence="10">G-protein coupled receptors family 1 profile domain-containing protein</fullName>
    </recommendedName>
</protein>
<evidence type="ECO:0000256" key="4">
    <source>
        <dbReference type="ARBA" id="ARBA00022989"/>
    </source>
</evidence>
<sequence length="365" mass="40382">MLETSPTVETDMERTTVNIDTFISMFPQNKPDVQGGIIDSVTYGYLTIVLRVVTVPTLSVIAFCAGIINIMTFAKMNLNQGVNKNLLILSVSDFLLSVVSVSCNCWYIVVWLDVNSAASISAVEALYFSLRLLTFPLNVSLVVTTVIAVVRSLSVVMPFSFRDVATNRRQVIAMGVGSAMSLGIPSYMIVNFYTVVFGASWSERLKFMSLNCVTPINCTMFNVSRYMFFFTCLFIIIISMIFLTIALKKSSKFQTVAATSAAEKQSKAPSTREAQVVKTVVLVLAVYVVGNLPLMVLTIFRIVLPEVSSTGRYRYESGLLEMMVGAGMNLNISLNTPIYFYCNSSFRTVLKSMIGQHSRASKRTF</sequence>
<dbReference type="InterPro" id="IPR050569">
    <property type="entry name" value="TAAR"/>
</dbReference>
<feature type="domain" description="G-protein coupled receptors family 1 profile" evidence="10">
    <location>
        <begin position="65"/>
        <end position="339"/>
    </location>
</feature>
<feature type="transmembrane region" description="Helical" evidence="9">
    <location>
        <begin position="226"/>
        <end position="247"/>
    </location>
</feature>
<evidence type="ECO:0000256" key="7">
    <source>
        <dbReference type="ARBA" id="ARBA00023170"/>
    </source>
</evidence>
<feature type="transmembrane region" description="Helical" evidence="9">
    <location>
        <begin position="280"/>
        <end position="303"/>
    </location>
</feature>
<dbReference type="AlphaFoldDB" id="A0AAE1A1M6"/>
<evidence type="ECO:0000256" key="1">
    <source>
        <dbReference type="ARBA" id="ARBA00004651"/>
    </source>
</evidence>
<dbReference type="PROSITE" id="PS50262">
    <property type="entry name" value="G_PROTEIN_RECEP_F1_2"/>
    <property type="match status" value="1"/>
</dbReference>
<evidence type="ECO:0000313" key="12">
    <source>
        <dbReference type="Proteomes" id="UP001283361"/>
    </source>
</evidence>
<dbReference type="PANTHER" id="PTHR24249:SF372">
    <property type="entry name" value="G-PROTEIN COUPLED RECEPTORS FAMILY 1 PROFILE DOMAIN-CONTAINING PROTEIN"/>
    <property type="match status" value="1"/>
</dbReference>
<keyword evidence="6 9" id="KW-0472">Membrane</keyword>
<dbReference type="SUPFAM" id="SSF81321">
    <property type="entry name" value="Family A G protein-coupled receptor-like"/>
    <property type="match status" value="1"/>
</dbReference>
<evidence type="ECO:0000313" key="11">
    <source>
        <dbReference type="EMBL" id="KAK3778826.1"/>
    </source>
</evidence>
<keyword evidence="3 9" id="KW-0812">Transmembrane</keyword>
<keyword evidence="2" id="KW-1003">Cell membrane</keyword>
<keyword evidence="4 9" id="KW-1133">Transmembrane helix</keyword>
<comment type="caution">
    <text evidence="11">The sequence shown here is derived from an EMBL/GenBank/DDBJ whole genome shotgun (WGS) entry which is preliminary data.</text>
</comment>
<feature type="transmembrane region" description="Helical" evidence="9">
    <location>
        <begin position="129"/>
        <end position="150"/>
    </location>
</feature>
<keyword evidence="7" id="KW-0675">Receptor</keyword>
<dbReference type="PANTHER" id="PTHR24249">
    <property type="entry name" value="HISTAMINE RECEPTOR-RELATED G-PROTEIN COUPLED RECEPTOR"/>
    <property type="match status" value="1"/>
</dbReference>
<evidence type="ECO:0000256" key="6">
    <source>
        <dbReference type="ARBA" id="ARBA00023136"/>
    </source>
</evidence>
<dbReference type="Proteomes" id="UP001283361">
    <property type="component" value="Unassembled WGS sequence"/>
</dbReference>
<dbReference type="InterPro" id="IPR000276">
    <property type="entry name" value="GPCR_Rhodpsn"/>
</dbReference>
<organism evidence="11 12">
    <name type="scientific">Elysia crispata</name>
    <name type="common">lettuce slug</name>
    <dbReference type="NCBI Taxonomy" id="231223"/>
    <lineage>
        <taxon>Eukaryota</taxon>
        <taxon>Metazoa</taxon>
        <taxon>Spiralia</taxon>
        <taxon>Lophotrochozoa</taxon>
        <taxon>Mollusca</taxon>
        <taxon>Gastropoda</taxon>
        <taxon>Heterobranchia</taxon>
        <taxon>Euthyneura</taxon>
        <taxon>Panpulmonata</taxon>
        <taxon>Sacoglossa</taxon>
        <taxon>Placobranchoidea</taxon>
        <taxon>Plakobranchidae</taxon>
        <taxon>Elysia</taxon>
    </lineage>
</organism>
<keyword evidence="8" id="KW-0807">Transducer</keyword>
<feature type="transmembrane region" description="Helical" evidence="9">
    <location>
        <begin position="48"/>
        <end position="74"/>
    </location>
</feature>
<evidence type="ECO:0000256" key="2">
    <source>
        <dbReference type="ARBA" id="ARBA00022475"/>
    </source>
</evidence>
<feature type="transmembrane region" description="Helical" evidence="9">
    <location>
        <begin position="86"/>
        <end position="109"/>
    </location>
</feature>
<dbReference type="GO" id="GO:0004930">
    <property type="term" value="F:G protein-coupled receptor activity"/>
    <property type="evidence" value="ECO:0007669"/>
    <property type="project" value="UniProtKB-KW"/>
</dbReference>
<comment type="subcellular location">
    <subcellularLocation>
        <location evidence="1">Cell membrane</location>
        <topology evidence="1">Multi-pass membrane protein</topology>
    </subcellularLocation>
</comment>
<reference evidence="11" key="1">
    <citation type="journal article" date="2023" name="G3 (Bethesda)">
        <title>A reference genome for the long-term kleptoplast-retaining sea slug Elysia crispata morphotype clarki.</title>
        <authorList>
            <person name="Eastman K.E."/>
            <person name="Pendleton A.L."/>
            <person name="Shaikh M.A."/>
            <person name="Suttiyut T."/>
            <person name="Ogas R."/>
            <person name="Tomko P."/>
            <person name="Gavelis G."/>
            <person name="Widhalm J.R."/>
            <person name="Wisecaver J.H."/>
        </authorList>
    </citation>
    <scope>NUCLEOTIDE SEQUENCE</scope>
    <source>
        <strain evidence="11">ECLA1</strain>
    </source>
</reference>
<evidence type="ECO:0000259" key="10">
    <source>
        <dbReference type="PROSITE" id="PS50262"/>
    </source>
</evidence>
<dbReference type="GO" id="GO:0005886">
    <property type="term" value="C:plasma membrane"/>
    <property type="evidence" value="ECO:0007669"/>
    <property type="project" value="UniProtKB-SubCell"/>
</dbReference>
<keyword evidence="12" id="KW-1185">Reference proteome</keyword>
<evidence type="ECO:0000256" key="8">
    <source>
        <dbReference type="ARBA" id="ARBA00023224"/>
    </source>
</evidence>
<dbReference type="Gene3D" id="1.20.1070.10">
    <property type="entry name" value="Rhodopsin 7-helix transmembrane proteins"/>
    <property type="match status" value="1"/>
</dbReference>
<dbReference type="InterPro" id="IPR017452">
    <property type="entry name" value="GPCR_Rhodpsn_7TM"/>
</dbReference>
<dbReference type="EMBL" id="JAWDGP010002895">
    <property type="protein sequence ID" value="KAK3778826.1"/>
    <property type="molecule type" value="Genomic_DNA"/>
</dbReference>
<evidence type="ECO:0000256" key="3">
    <source>
        <dbReference type="ARBA" id="ARBA00022692"/>
    </source>
</evidence>
<feature type="transmembrane region" description="Helical" evidence="9">
    <location>
        <begin position="323"/>
        <end position="342"/>
    </location>
</feature>